<proteinExistence type="predicted"/>
<name>A0AAD3SEE1_NEPGR</name>
<accession>A0AAD3SEE1</accession>
<dbReference type="AlphaFoldDB" id="A0AAD3SEE1"/>
<comment type="caution">
    <text evidence="1">The sequence shown here is derived from an EMBL/GenBank/DDBJ whole genome shotgun (WGS) entry which is preliminary data.</text>
</comment>
<organism evidence="1 2">
    <name type="scientific">Nepenthes gracilis</name>
    <name type="common">Slender pitcher plant</name>
    <dbReference type="NCBI Taxonomy" id="150966"/>
    <lineage>
        <taxon>Eukaryota</taxon>
        <taxon>Viridiplantae</taxon>
        <taxon>Streptophyta</taxon>
        <taxon>Embryophyta</taxon>
        <taxon>Tracheophyta</taxon>
        <taxon>Spermatophyta</taxon>
        <taxon>Magnoliopsida</taxon>
        <taxon>eudicotyledons</taxon>
        <taxon>Gunneridae</taxon>
        <taxon>Pentapetalae</taxon>
        <taxon>Caryophyllales</taxon>
        <taxon>Nepenthaceae</taxon>
        <taxon>Nepenthes</taxon>
    </lineage>
</organism>
<sequence>MDFAKPLDLSAHFCFYKVAVGEKSQILLTLAHGGLMQVPHTNISSTLDSVCPSAVPSVVKIEEYICSLKII</sequence>
<gene>
    <name evidence="1" type="ORF">Nepgr_010962</name>
</gene>
<dbReference type="Proteomes" id="UP001279734">
    <property type="component" value="Unassembled WGS sequence"/>
</dbReference>
<evidence type="ECO:0000313" key="2">
    <source>
        <dbReference type="Proteomes" id="UP001279734"/>
    </source>
</evidence>
<protein>
    <submittedName>
        <fullName evidence="1">Uncharacterized protein</fullName>
    </submittedName>
</protein>
<dbReference type="EMBL" id="BSYO01000008">
    <property type="protein sequence ID" value="GMH09122.1"/>
    <property type="molecule type" value="Genomic_DNA"/>
</dbReference>
<reference evidence="1" key="1">
    <citation type="submission" date="2023-05" db="EMBL/GenBank/DDBJ databases">
        <title>Nepenthes gracilis genome sequencing.</title>
        <authorList>
            <person name="Fukushima K."/>
        </authorList>
    </citation>
    <scope>NUCLEOTIDE SEQUENCE</scope>
    <source>
        <strain evidence="1">SING2019-196</strain>
    </source>
</reference>
<evidence type="ECO:0000313" key="1">
    <source>
        <dbReference type="EMBL" id="GMH09122.1"/>
    </source>
</evidence>
<keyword evidence="2" id="KW-1185">Reference proteome</keyword>